<keyword evidence="2 4" id="KW-0732">Signal</keyword>
<feature type="chain" id="PRO_5043904163" evidence="4">
    <location>
        <begin position="30"/>
        <end position="167"/>
    </location>
</feature>
<keyword evidence="7" id="KW-1185">Reference proteome</keyword>
<feature type="signal peptide" evidence="4">
    <location>
        <begin position="1"/>
        <end position="29"/>
    </location>
</feature>
<protein>
    <submittedName>
        <fullName evidence="6">Pathogenesis-related protein PRB1-3-like</fullName>
    </submittedName>
</protein>
<comment type="caution">
    <text evidence="6">The sequence shown here is derived from an EMBL/GenBank/DDBJ whole genome shotgun (WGS) entry which is preliminary data.</text>
</comment>
<dbReference type="AlphaFoldDB" id="A0AAX6DI35"/>
<dbReference type="EMBL" id="JANAVB010044419">
    <property type="protein sequence ID" value="KAJ6791408.1"/>
    <property type="molecule type" value="Genomic_DNA"/>
</dbReference>
<dbReference type="GO" id="GO:0098542">
    <property type="term" value="P:defense response to other organism"/>
    <property type="evidence" value="ECO:0007669"/>
    <property type="project" value="UniProtKB-ARBA"/>
</dbReference>
<dbReference type="PROSITE" id="PS01009">
    <property type="entry name" value="CRISP_1"/>
    <property type="match status" value="1"/>
</dbReference>
<evidence type="ECO:0000259" key="5">
    <source>
        <dbReference type="SMART" id="SM00198"/>
    </source>
</evidence>
<dbReference type="InterPro" id="IPR001283">
    <property type="entry name" value="CRISP-related"/>
</dbReference>
<dbReference type="GO" id="GO:0005576">
    <property type="term" value="C:extracellular region"/>
    <property type="evidence" value="ECO:0007669"/>
    <property type="project" value="InterPro"/>
</dbReference>
<name>A0AAX6DI35_IRIPA</name>
<accession>A0AAX6DI35</accession>
<dbReference type="InterPro" id="IPR035940">
    <property type="entry name" value="CAP_sf"/>
</dbReference>
<dbReference type="FunFam" id="3.40.33.10:FF:000006">
    <property type="entry name" value="Putative pathogenesis-related protein 1"/>
    <property type="match status" value="1"/>
</dbReference>
<keyword evidence="3" id="KW-1015">Disulfide bond</keyword>
<sequence>MGSSSNLAAASGAFLLFVTTLTLIQLAYAQNSKQDFVNAHNSARKAVGVGPVSWDAKLEAYAKKYAHQRVADCKMVHSKGPYGENLFKGYGKPYSAAYAVKQWVAEKQYYDYSSNTCASGKVCGHYTQVVWAKSVAIGCARVTCNNGYIYIICSYNPPGNYIGQRPY</sequence>
<gene>
    <name evidence="6" type="ORF">M6B38_244675</name>
</gene>
<dbReference type="CDD" id="cd05381">
    <property type="entry name" value="CAP_PR-1"/>
    <property type="match status" value="1"/>
</dbReference>
<dbReference type="SUPFAM" id="SSF55797">
    <property type="entry name" value="PR-1-like"/>
    <property type="match status" value="1"/>
</dbReference>
<evidence type="ECO:0000313" key="7">
    <source>
        <dbReference type="Proteomes" id="UP001140949"/>
    </source>
</evidence>
<dbReference type="SMART" id="SM00198">
    <property type="entry name" value="SCP"/>
    <property type="match status" value="1"/>
</dbReference>
<comment type="similarity">
    <text evidence="1">Belongs to the CRISP family.</text>
</comment>
<dbReference type="PROSITE" id="PS01010">
    <property type="entry name" value="CRISP_2"/>
    <property type="match status" value="1"/>
</dbReference>
<dbReference type="Proteomes" id="UP001140949">
    <property type="component" value="Unassembled WGS sequence"/>
</dbReference>
<dbReference type="PANTHER" id="PTHR10334">
    <property type="entry name" value="CYSTEINE-RICH SECRETORY PROTEIN-RELATED"/>
    <property type="match status" value="1"/>
</dbReference>
<dbReference type="Pfam" id="PF00188">
    <property type="entry name" value="CAP"/>
    <property type="match status" value="1"/>
</dbReference>
<evidence type="ECO:0000256" key="1">
    <source>
        <dbReference type="ARBA" id="ARBA00009923"/>
    </source>
</evidence>
<feature type="domain" description="SCP" evidence="5">
    <location>
        <begin position="31"/>
        <end position="163"/>
    </location>
</feature>
<dbReference type="InterPro" id="IPR018244">
    <property type="entry name" value="Allrgn_V5/Tpx1_CS"/>
</dbReference>
<dbReference type="PRINTS" id="PR00837">
    <property type="entry name" value="V5TPXLIKE"/>
</dbReference>
<evidence type="ECO:0000313" key="6">
    <source>
        <dbReference type="EMBL" id="KAJ6791408.1"/>
    </source>
</evidence>
<dbReference type="InterPro" id="IPR014044">
    <property type="entry name" value="CAP_dom"/>
</dbReference>
<dbReference type="Gene3D" id="3.40.33.10">
    <property type="entry name" value="CAP"/>
    <property type="match status" value="1"/>
</dbReference>
<reference evidence="6" key="1">
    <citation type="journal article" date="2023" name="GigaByte">
        <title>Genome assembly of the bearded iris, Iris pallida Lam.</title>
        <authorList>
            <person name="Bruccoleri R.E."/>
            <person name="Oakeley E.J."/>
            <person name="Faust A.M.E."/>
            <person name="Altorfer M."/>
            <person name="Dessus-Babus S."/>
            <person name="Burckhardt D."/>
            <person name="Oertli M."/>
            <person name="Naumann U."/>
            <person name="Petersen F."/>
            <person name="Wong J."/>
        </authorList>
    </citation>
    <scope>NUCLEOTIDE SEQUENCE</scope>
    <source>
        <strain evidence="6">GSM-AAB239-AS_SAM_17_03QT</strain>
    </source>
</reference>
<evidence type="ECO:0000256" key="3">
    <source>
        <dbReference type="ARBA" id="ARBA00023157"/>
    </source>
</evidence>
<evidence type="ECO:0000256" key="2">
    <source>
        <dbReference type="ARBA" id="ARBA00022729"/>
    </source>
</evidence>
<evidence type="ECO:0000256" key="4">
    <source>
        <dbReference type="SAM" id="SignalP"/>
    </source>
</evidence>
<proteinExistence type="inferred from homology"/>
<organism evidence="6 7">
    <name type="scientific">Iris pallida</name>
    <name type="common">Sweet iris</name>
    <dbReference type="NCBI Taxonomy" id="29817"/>
    <lineage>
        <taxon>Eukaryota</taxon>
        <taxon>Viridiplantae</taxon>
        <taxon>Streptophyta</taxon>
        <taxon>Embryophyta</taxon>
        <taxon>Tracheophyta</taxon>
        <taxon>Spermatophyta</taxon>
        <taxon>Magnoliopsida</taxon>
        <taxon>Liliopsida</taxon>
        <taxon>Asparagales</taxon>
        <taxon>Iridaceae</taxon>
        <taxon>Iridoideae</taxon>
        <taxon>Irideae</taxon>
        <taxon>Iris</taxon>
    </lineage>
</organism>
<reference evidence="6" key="2">
    <citation type="submission" date="2023-04" db="EMBL/GenBank/DDBJ databases">
        <authorList>
            <person name="Bruccoleri R.E."/>
            <person name="Oakeley E.J."/>
            <person name="Faust A.-M."/>
            <person name="Dessus-Babus S."/>
            <person name="Altorfer M."/>
            <person name="Burckhardt D."/>
            <person name="Oertli M."/>
            <person name="Naumann U."/>
            <person name="Petersen F."/>
            <person name="Wong J."/>
        </authorList>
    </citation>
    <scope>NUCLEOTIDE SEQUENCE</scope>
    <source>
        <strain evidence="6">GSM-AAB239-AS_SAM_17_03QT</strain>
        <tissue evidence="6">Leaf</tissue>
    </source>
</reference>